<dbReference type="Gene3D" id="3.90.1180.10">
    <property type="entry name" value="Ribosomal protein L13"/>
    <property type="match status" value="1"/>
</dbReference>
<dbReference type="HOGENOM" id="CLU_082184_2_2_10"/>
<dbReference type="PATRIC" id="fig|1133592.3.peg.129"/>
<dbReference type="PIRSF" id="PIRSF002181">
    <property type="entry name" value="Ribosomal_L13"/>
    <property type="match status" value="1"/>
</dbReference>
<dbReference type="NCBIfam" id="TIGR01066">
    <property type="entry name" value="rplM_bact"/>
    <property type="match status" value="1"/>
</dbReference>
<dbReference type="GO" id="GO:0017148">
    <property type="term" value="P:negative regulation of translation"/>
    <property type="evidence" value="ECO:0007669"/>
    <property type="project" value="TreeGrafter"/>
</dbReference>
<dbReference type="STRING" id="1133592.ASNER_142"/>
<dbReference type="Pfam" id="PF00572">
    <property type="entry name" value="Ribosomal_L13"/>
    <property type="match status" value="1"/>
</dbReference>
<comment type="function">
    <text evidence="4 6">This protein is one of the early assembly proteins of the 50S ribosomal subunit, although it is not seen to bind rRNA by itself. It is important during the early stages of 50S assembly.</text>
</comment>
<dbReference type="GO" id="GO:0006412">
    <property type="term" value="P:translation"/>
    <property type="evidence" value="ECO:0007669"/>
    <property type="project" value="UniProtKB-UniRule"/>
</dbReference>
<dbReference type="GO" id="GO:0022625">
    <property type="term" value="C:cytosolic large ribosomal subunit"/>
    <property type="evidence" value="ECO:0007669"/>
    <property type="project" value="TreeGrafter"/>
</dbReference>
<evidence type="ECO:0000256" key="3">
    <source>
        <dbReference type="ARBA" id="ARBA00023274"/>
    </source>
</evidence>
<dbReference type="InterPro" id="IPR036899">
    <property type="entry name" value="Ribosomal_uL13_sf"/>
</dbReference>
<evidence type="ECO:0000256" key="5">
    <source>
        <dbReference type="RuleBase" id="RU003877"/>
    </source>
</evidence>
<name>L7VMW9_9FLAO</name>
<dbReference type="InterPro" id="IPR005823">
    <property type="entry name" value="Ribosomal_uL13_bac-type"/>
</dbReference>
<dbReference type="InterPro" id="IPR023563">
    <property type="entry name" value="Ribosomal_uL13_CS"/>
</dbReference>
<dbReference type="HAMAP" id="MF_01366">
    <property type="entry name" value="Ribosomal_uL13"/>
    <property type="match status" value="1"/>
</dbReference>
<dbReference type="InterPro" id="IPR005822">
    <property type="entry name" value="Ribosomal_uL13"/>
</dbReference>
<dbReference type="CDD" id="cd00392">
    <property type="entry name" value="Ribosomal_L13"/>
    <property type="match status" value="1"/>
</dbReference>
<comment type="similarity">
    <text evidence="1 4 5">Belongs to the universal ribosomal protein uL13 family.</text>
</comment>
<dbReference type="OrthoDB" id="9801330at2"/>
<dbReference type="AlphaFoldDB" id="L7VMW9"/>
<evidence type="ECO:0000256" key="1">
    <source>
        <dbReference type="ARBA" id="ARBA00006227"/>
    </source>
</evidence>
<dbReference type="GO" id="GO:0003735">
    <property type="term" value="F:structural constituent of ribosome"/>
    <property type="evidence" value="ECO:0007669"/>
    <property type="project" value="InterPro"/>
</dbReference>
<accession>L7VMW9</accession>
<keyword evidence="8" id="KW-1185">Reference proteome</keyword>
<evidence type="ECO:0000313" key="7">
    <source>
        <dbReference type="EMBL" id="AGC66903.1"/>
    </source>
</evidence>
<dbReference type="Proteomes" id="UP000011174">
    <property type="component" value="Chromosome"/>
</dbReference>
<proteinExistence type="inferred from homology"/>
<gene>
    <name evidence="4 6 7" type="primary">rplM</name>
    <name evidence="7" type="ORF">ASNER_142</name>
</gene>
<evidence type="ECO:0000256" key="4">
    <source>
        <dbReference type="HAMAP-Rule" id="MF_01366"/>
    </source>
</evidence>
<comment type="subunit">
    <text evidence="4">Part of the 50S ribosomal subunit.</text>
</comment>
<dbReference type="SUPFAM" id="SSF52161">
    <property type="entry name" value="Ribosomal protein L13"/>
    <property type="match status" value="1"/>
</dbReference>
<dbReference type="PANTHER" id="PTHR11545">
    <property type="entry name" value="RIBOSOMAL PROTEIN L13"/>
    <property type="match status" value="1"/>
</dbReference>
<dbReference type="PANTHER" id="PTHR11545:SF2">
    <property type="entry name" value="LARGE RIBOSOMAL SUBUNIT PROTEIN UL13M"/>
    <property type="match status" value="1"/>
</dbReference>
<keyword evidence="3 4" id="KW-0687">Ribonucleoprotein</keyword>
<organism evidence="7 8">
    <name type="scientific">Candidatus Uzinura diaspidicola str. ASNER</name>
    <dbReference type="NCBI Taxonomy" id="1133592"/>
    <lineage>
        <taxon>Bacteria</taxon>
        <taxon>Pseudomonadati</taxon>
        <taxon>Bacteroidota</taxon>
        <taxon>Flavobacteriia</taxon>
        <taxon>Flavobacteriales</taxon>
        <taxon>Candidatus Uzinura</taxon>
    </lineage>
</organism>
<reference evidence="7 8" key="1">
    <citation type="journal article" date="2013" name="Environ. Microbiol.">
        <title>The nutrient supplying capabilities of Uzinura, an endosymbiont of armoured scale insects.</title>
        <authorList>
            <person name="Sabree Z.L."/>
            <person name="Huang C.Y."/>
            <person name="Okusu A."/>
            <person name="Moran N.A."/>
            <person name="Normark B.B."/>
        </authorList>
    </citation>
    <scope>NUCLEOTIDE SEQUENCE [LARGE SCALE GENOMIC DNA]</scope>
    <source>
        <strain evidence="7 8">ASNER</strain>
    </source>
</reference>
<evidence type="ECO:0000256" key="6">
    <source>
        <dbReference type="RuleBase" id="RU003878"/>
    </source>
</evidence>
<evidence type="ECO:0000256" key="2">
    <source>
        <dbReference type="ARBA" id="ARBA00022980"/>
    </source>
</evidence>
<dbReference type="KEGG" id="udi:ASNER_142"/>
<dbReference type="GO" id="GO:0003729">
    <property type="term" value="F:mRNA binding"/>
    <property type="evidence" value="ECO:0007669"/>
    <property type="project" value="TreeGrafter"/>
</dbReference>
<dbReference type="EMBL" id="CP003263">
    <property type="protein sequence ID" value="AGC66903.1"/>
    <property type="molecule type" value="Genomic_DNA"/>
</dbReference>
<keyword evidence="2 4" id="KW-0689">Ribosomal protein</keyword>
<dbReference type="PROSITE" id="PS00783">
    <property type="entry name" value="RIBOSOMAL_L13"/>
    <property type="match status" value="1"/>
</dbReference>
<evidence type="ECO:0000313" key="8">
    <source>
        <dbReference type="Proteomes" id="UP000011174"/>
    </source>
</evidence>
<sequence>MNIISYKTISGTKILLKRKWVLIDATSQSLGRLASFVSQILRGKHKILFTSHINCGDYVIVINIDKISIKGDNWKKKKYIRYTGFPGGQRYRSINEQWMRNPCKIFETSVRGMLPKNKLGAKIYKNLYVYAGSFHLHEAQKPIIII</sequence>
<protein>
    <recommendedName>
        <fullName evidence="4">Large ribosomal subunit protein uL13</fullName>
    </recommendedName>
</protein>